<dbReference type="CDD" id="cd04732">
    <property type="entry name" value="HisA"/>
    <property type="match status" value="1"/>
</dbReference>
<evidence type="ECO:0000256" key="6">
    <source>
        <dbReference type="ARBA" id="ARBA00018464"/>
    </source>
</evidence>
<organism evidence="15 16">
    <name type="scientific">Eupransor demetentiae</name>
    <dbReference type="NCBI Taxonomy" id="3109584"/>
    <lineage>
        <taxon>Bacteria</taxon>
        <taxon>Bacillati</taxon>
        <taxon>Bacillota</taxon>
        <taxon>Bacilli</taxon>
        <taxon>Lactobacillales</taxon>
        <taxon>Lactobacillaceae</taxon>
        <taxon>Eupransor</taxon>
    </lineage>
</organism>
<evidence type="ECO:0000256" key="5">
    <source>
        <dbReference type="ARBA" id="ARBA00012550"/>
    </source>
</evidence>
<evidence type="ECO:0000256" key="11">
    <source>
        <dbReference type="ARBA" id="ARBA00030547"/>
    </source>
</evidence>
<dbReference type="PANTHER" id="PTHR43090:SF2">
    <property type="entry name" value="1-(5-PHOSPHORIBOSYL)-5-[(5-PHOSPHORIBOSYLAMINO)METHYLIDENEAMINO] IMIDAZOLE-4-CARBOXAMIDE ISOMERASE"/>
    <property type="match status" value="1"/>
</dbReference>
<proteinExistence type="inferred from homology"/>
<keyword evidence="10 12" id="KW-0413">Isomerase</keyword>
<dbReference type="EMBL" id="CAWVOH010000001">
    <property type="protein sequence ID" value="CAK8053597.1"/>
    <property type="molecule type" value="Genomic_DNA"/>
</dbReference>
<evidence type="ECO:0000256" key="14">
    <source>
        <dbReference type="RuleBase" id="RU003658"/>
    </source>
</evidence>
<comment type="catalytic activity">
    <reaction evidence="1 12 14">
        <text>1-(5-phospho-beta-D-ribosyl)-5-[(5-phospho-beta-D-ribosylamino)methylideneamino]imidazole-4-carboxamide = 5-[(5-phospho-1-deoxy-D-ribulos-1-ylimino)methylamino]-1-(5-phospho-beta-D-ribosyl)imidazole-4-carboxamide</text>
        <dbReference type="Rhea" id="RHEA:15469"/>
        <dbReference type="ChEBI" id="CHEBI:58435"/>
        <dbReference type="ChEBI" id="CHEBI:58525"/>
        <dbReference type="EC" id="5.3.1.16"/>
    </reaction>
</comment>
<protein>
    <recommendedName>
        <fullName evidence="6 12">1-(5-phosphoribosyl)-5-[(5-phosphoribosylamino)methylideneamino] imidazole-4-carboxamide isomerase</fullName>
        <ecNumber evidence="5 12">5.3.1.16</ecNumber>
    </recommendedName>
    <alternativeName>
        <fullName evidence="11 12">Phosphoribosylformimino-5-aminoimidazole carboxamide ribotide isomerase</fullName>
    </alternativeName>
</protein>
<comment type="similarity">
    <text evidence="4 12 13">Belongs to the HisA/HisF family.</text>
</comment>
<dbReference type="Pfam" id="PF00977">
    <property type="entry name" value="His_biosynth"/>
    <property type="match status" value="1"/>
</dbReference>
<keyword evidence="9 12" id="KW-0368">Histidine biosynthesis</keyword>
<accession>A0ABM9N371</accession>
<dbReference type="InterPro" id="IPR006062">
    <property type="entry name" value="His_biosynth"/>
</dbReference>
<sequence>MILPAIDLKSGRSVRLYQGDYDKEMVINPDPLIQVREIEAAGLDHLHLVDLDGAKAGQAVNLETIQKIRKQSKLFIELGGGIRTMEQIDSYLSLGINRVILGSVALKNPALVKQALEKYGPDKIVVGVDGRDGKVATEGWLTGSEQTFDEIIAAMSAYGVRNFIVTDISRDGTLAGPNIDFLLTLQKKFPTSKIIASGGIASLADVKALQAVGLDDIIVGRALYDGQLTLAGLKEAEDDAK</sequence>
<comment type="subcellular location">
    <subcellularLocation>
        <location evidence="2 12 14">Cytoplasm</location>
    </subcellularLocation>
</comment>
<reference evidence="15 16" key="1">
    <citation type="submission" date="2024-01" db="EMBL/GenBank/DDBJ databases">
        <authorList>
            <person name="Botero Cardona J."/>
        </authorList>
    </citation>
    <scope>NUCLEOTIDE SEQUENCE [LARGE SCALE GENOMIC DNA]</scope>
    <source>
        <strain evidence="15 16">LMG 33000</strain>
    </source>
</reference>
<comment type="pathway">
    <text evidence="3 12 14">Amino-acid biosynthesis; L-histidine biosynthesis; L-histidine from 5-phospho-alpha-D-ribose 1-diphosphate: step 4/9.</text>
</comment>
<dbReference type="NCBIfam" id="TIGR00007">
    <property type="entry name" value="1-(5-phosphoribosyl)-5-[(5-phosphoribosylamino)methylideneamino]imidazole-4-carboxamide isomerase"/>
    <property type="match status" value="1"/>
</dbReference>
<dbReference type="InterPro" id="IPR013785">
    <property type="entry name" value="Aldolase_TIM"/>
</dbReference>
<feature type="active site" description="Proton donor" evidence="12">
    <location>
        <position position="129"/>
    </location>
</feature>
<evidence type="ECO:0000256" key="7">
    <source>
        <dbReference type="ARBA" id="ARBA00022490"/>
    </source>
</evidence>
<dbReference type="InterPro" id="IPR011060">
    <property type="entry name" value="RibuloseP-bd_barrel"/>
</dbReference>
<comment type="caution">
    <text evidence="15">The sequence shown here is derived from an EMBL/GenBank/DDBJ whole genome shotgun (WGS) entry which is preliminary data.</text>
</comment>
<dbReference type="Proteomes" id="UP001314241">
    <property type="component" value="Unassembled WGS sequence"/>
</dbReference>
<dbReference type="SUPFAM" id="SSF51366">
    <property type="entry name" value="Ribulose-phoshate binding barrel"/>
    <property type="match status" value="1"/>
</dbReference>
<dbReference type="InterPro" id="IPR023016">
    <property type="entry name" value="HisA/PriA"/>
</dbReference>
<evidence type="ECO:0000256" key="8">
    <source>
        <dbReference type="ARBA" id="ARBA00022605"/>
    </source>
</evidence>
<dbReference type="InterPro" id="IPR006063">
    <property type="entry name" value="HisA_bact_arch"/>
</dbReference>
<evidence type="ECO:0000256" key="1">
    <source>
        <dbReference type="ARBA" id="ARBA00000901"/>
    </source>
</evidence>
<keyword evidence="7 12" id="KW-0963">Cytoplasm</keyword>
<evidence type="ECO:0000256" key="4">
    <source>
        <dbReference type="ARBA" id="ARBA00009667"/>
    </source>
</evidence>
<keyword evidence="8 12" id="KW-0028">Amino-acid biosynthesis</keyword>
<dbReference type="Gene3D" id="3.20.20.70">
    <property type="entry name" value="Aldolase class I"/>
    <property type="match status" value="1"/>
</dbReference>
<feature type="active site" description="Proton acceptor" evidence="12">
    <location>
        <position position="7"/>
    </location>
</feature>
<dbReference type="EC" id="5.3.1.16" evidence="5 12"/>
<dbReference type="PANTHER" id="PTHR43090">
    <property type="entry name" value="1-(5-PHOSPHORIBOSYL)-5-[(5-PHOSPHORIBOSYLAMINO)METHYLIDENEAMINO] IMIDAZOLE-4-CARBOXAMIDE ISOMERASE"/>
    <property type="match status" value="1"/>
</dbReference>
<keyword evidence="16" id="KW-1185">Reference proteome</keyword>
<dbReference type="HAMAP" id="MF_01014">
    <property type="entry name" value="HisA"/>
    <property type="match status" value="1"/>
</dbReference>
<dbReference type="RefSeq" id="WP_349641829.1">
    <property type="nucleotide sequence ID" value="NZ_CAWVOH010000001.1"/>
</dbReference>
<evidence type="ECO:0000256" key="13">
    <source>
        <dbReference type="RuleBase" id="RU003657"/>
    </source>
</evidence>
<evidence type="ECO:0000313" key="16">
    <source>
        <dbReference type="Proteomes" id="UP001314241"/>
    </source>
</evidence>
<evidence type="ECO:0000256" key="9">
    <source>
        <dbReference type="ARBA" id="ARBA00023102"/>
    </source>
</evidence>
<evidence type="ECO:0000256" key="10">
    <source>
        <dbReference type="ARBA" id="ARBA00023235"/>
    </source>
</evidence>
<dbReference type="InterPro" id="IPR044524">
    <property type="entry name" value="Isoase_HisA-like"/>
</dbReference>
<name>A0ABM9N371_9LACO</name>
<gene>
    <name evidence="12" type="primary">hisA</name>
    <name evidence="15" type="ORF">R54876_GBNLAHCA_00154</name>
</gene>
<evidence type="ECO:0000313" key="15">
    <source>
        <dbReference type="EMBL" id="CAK8053597.1"/>
    </source>
</evidence>
<evidence type="ECO:0000256" key="2">
    <source>
        <dbReference type="ARBA" id="ARBA00004496"/>
    </source>
</evidence>
<evidence type="ECO:0000256" key="3">
    <source>
        <dbReference type="ARBA" id="ARBA00005133"/>
    </source>
</evidence>
<dbReference type="GO" id="GO:0003949">
    <property type="term" value="F:1-(5-phosphoribosyl)-5-[(5-phosphoribosylamino)methylideneamino]imidazole-4-carboxamide isomerase activity"/>
    <property type="evidence" value="ECO:0007669"/>
    <property type="project" value="UniProtKB-EC"/>
</dbReference>
<evidence type="ECO:0000256" key="12">
    <source>
        <dbReference type="HAMAP-Rule" id="MF_01014"/>
    </source>
</evidence>